<feature type="binding site" evidence="7">
    <location>
        <position position="219"/>
    </location>
    <ligand>
        <name>S-adenosyl-L-methionine</name>
        <dbReference type="ChEBI" id="CHEBI:59789"/>
    </ligand>
</feature>
<dbReference type="FunFam" id="3.40.50.150:FF:000012">
    <property type="entry name" value="tRNA/tmRNA (uracil-C(5))-methyltransferase"/>
    <property type="match status" value="1"/>
</dbReference>
<dbReference type="PANTHER" id="PTHR47790:SF2">
    <property type="entry name" value="TRNA_TMRNA (URACIL-C(5))-METHYLTRANSFERASE"/>
    <property type="match status" value="1"/>
</dbReference>
<dbReference type="Gene3D" id="3.40.50.150">
    <property type="entry name" value="Vaccinia Virus protein VP39"/>
    <property type="match status" value="1"/>
</dbReference>
<dbReference type="SUPFAM" id="SSF53335">
    <property type="entry name" value="S-adenosyl-L-methionine-dependent methyltransferases"/>
    <property type="match status" value="1"/>
</dbReference>
<keyword evidence="3 7" id="KW-0949">S-adenosyl-L-methionine</keyword>
<feature type="active site" evidence="9">
    <location>
        <position position="320"/>
    </location>
</feature>
<dbReference type="CDD" id="cd02440">
    <property type="entry name" value="AdoMet_MTases"/>
    <property type="match status" value="1"/>
</dbReference>
<evidence type="ECO:0000313" key="11">
    <source>
        <dbReference type="Proteomes" id="UP000216101"/>
    </source>
</evidence>
<reference evidence="11" key="1">
    <citation type="submission" date="2017-05" db="EMBL/GenBank/DDBJ databases">
        <authorList>
            <person name="Barney B.M."/>
        </authorList>
    </citation>
    <scope>NUCLEOTIDE SEQUENCE [LARGE SCALE GENOMIC DNA]</scope>
    <source>
        <strain evidence="11">PSBB022</strain>
    </source>
</reference>
<dbReference type="PROSITE" id="PS01230">
    <property type="entry name" value="TRMA_1"/>
    <property type="match status" value="1"/>
</dbReference>
<dbReference type="Proteomes" id="UP000216101">
    <property type="component" value="Unassembled WGS sequence"/>
</dbReference>
<comment type="similarity">
    <text evidence="7">Belongs to the class I-like SAM-binding methyltransferase superfamily. RNA M5U methyltransferase family. TrmA subfamily.</text>
</comment>
<feature type="active site" description="Proton acceptor" evidence="7">
    <location>
        <position position="354"/>
    </location>
</feature>
<dbReference type="NCBIfam" id="TIGR02143">
    <property type="entry name" value="trmA_only"/>
    <property type="match status" value="1"/>
</dbReference>
<dbReference type="InterPro" id="IPR030390">
    <property type="entry name" value="MeTrfase_TrmA_AS"/>
</dbReference>
<comment type="caution">
    <text evidence="10">The sequence shown here is derived from an EMBL/GenBank/DDBJ whole genome shotgun (WGS) entry which is preliminary data.</text>
</comment>
<gene>
    <name evidence="7" type="primary">trmA</name>
    <name evidence="10" type="ORF">CBP51_01895</name>
</gene>
<dbReference type="GO" id="GO:0019843">
    <property type="term" value="F:rRNA binding"/>
    <property type="evidence" value="ECO:0007669"/>
    <property type="project" value="TreeGrafter"/>
</dbReference>
<dbReference type="RefSeq" id="WP_094983650.1">
    <property type="nucleotide sequence ID" value="NZ_NHNI01000001.1"/>
</dbReference>
<dbReference type="PROSITE" id="PS51687">
    <property type="entry name" value="SAM_MT_RNA_M5U"/>
    <property type="match status" value="1"/>
</dbReference>
<sequence>MIPTDFSPANYQQQLSAKQRRIAADFSAFSLPDIQVFQSPEKHYRMRAEFRVWHEQARSDYVMFTQDEFKRPYPIHEFPVGSALMNALMPRLLSEINSNELLRHKLYQVEFLTTQSGEALVTLIYHKALGDDWTATARQLKTTLGIDIVGRSRKQRLLIERDHVIERLTVGGREYLYQQVEASFTQPNATVCEAMLGWAVEQSKGMGGDLLELYCGNGNFTLPLAQNFDKVLATEVSKTSVESAQYNIAVNNITNIQIARMSSEEFSQAMDGVREFNRLRHVNLADYHFSSIFVDPPRAGLDPHTTSITQRFDNIIYISCNPDTLRENLATITQTHRITAFAIFDQFPYTHHVECGVILKKR</sequence>
<dbReference type="InterPro" id="IPR029063">
    <property type="entry name" value="SAM-dependent_MTases_sf"/>
</dbReference>
<evidence type="ECO:0000256" key="8">
    <source>
        <dbReference type="PROSITE-ProRule" id="PRU01024"/>
    </source>
</evidence>
<organism evidence="10 11">
    <name type="scientific">Cellvibrio mixtus</name>
    <dbReference type="NCBI Taxonomy" id="39650"/>
    <lineage>
        <taxon>Bacteria</taxon>
        <taxon>Pseudomonadati</taxon>
        <taxon>Pseudomonadota</taxon>
        <taxon>Gammaproteobacteria</taxon>
        <taxon>Cellvibrionales</taxon>
        <taxon>Cellvibrionaceae</taxon>
        <taxon>Cellvibrio</taxon>
    </lineage>
</organism>
<keyword evidence="4 7" id="KW-0819">tRNA processing</keyword>
<feature type="active site" description="Nucleophile" evidence="7 8">
    <location>
        <position position="320"/>
    </location>
</feature>
<feature type="binding site" evidence="7 8">
    <location>
        <position position="214"/>
    </location>
    <ligand>
        <name>S-adenosyl-L-methionine</name>
        <dbReference type="ChEBI" id="CHEBI:59789"/>
    </ligand>
</feature>
<evidence type="ECO:0000256" key="3">
    <source>
        <dbReference type="ARBA" id="ARBA00022691"/>
    </source>
</evidence>
<accession>A0A266Q7K2</accession>
<dbReference type="Pfam" id="PF05958">
    <property type="entry name" value="tRNA_U5-meth_tr"/>
    <property type="match status" value="1"/>
</dbReference>
<dbReference type="GO" id="GO:0005829">
    <property type="term" value="C:cytosol"/>
    <property type="evidence" value="ECO:0007669"/>
    <property type="project" value="TreeGrafter"/>
</dbReference>
<proteinExistence type="inferred from homology"/>
<evidence type="ECO:0000256" key="2">
    <source>
        <dbReference type="ARBA" id="ARBA00022679"/>
    </source>
</evidence>
<dbReference type="InterPro" id="IPR011869">
    <property type="entry name" value="TrmA_MeTrfase"/>
</dbReference>
<evidence type="ECO:0000256" key="9">
    <source>
        <dbReference type="PROSITE-ProRule" id="PRU10015"/>
    </source>
</evidence>
<dbReference type="EC" id="2.1.1.35" evidence="7"/>
<dbReference type="PANTHER" id="PTHR47790">
    <property type="entry name" value="TRNA/TMRNA (URACIL-C(5))-METHYLTRANSFERASE"/>
    <property type="match status" value="1"/>
</dbReference>
<keyword evidence="1 7" id="KW-0489">Methyltransferase</keyword>
<comment type="catalytic activity">
    <reaction evidence="5 7">
        <text>uridine(341) in tmRNA + S-adenosyl-L-methionine = 5-methyluridine(341) in tmRNA + S-adenosyl-L-homocysteine + H(+)</text>
        <dbReference type="Rhea" id="RHEA:43612"/>
        <dbReference type="Rhea" id="RHEA-COMP:10630"/>
        <dbReference type="Rhea" id="RHEA-COMP:10631"/>
        <dbReference type="ChEBI" id="CHEBI:15378"/>
        <dbReference type="ChEBI" id="CHEBI:57856"/>
        <dbReference type="ChEBI" id="CHEBI:59789"/>
        <dbReference type="ChEBI" id="CHEBI:65315"/>
        <dbReference type="ChEBI" id="CHEBI:74447"/>
    </reaction>
</comment>
<evidence type="ECO:0000256" key="7">
    <source>
        <dbReference type="HAMAP-Rule" id="MF_01011"/>
    </source>
</evidence>
<dbReference type="AlphaFoldDB" id="A0A266Q7K2"/>
<protein>
    <recommendedName>
        <fullName evidence="7">tRNA/tmRNA (uracil-C(5))-methyltransferase</fullName>
        <ecNumber evidence="7">2.1.1.35</ecNumber>
    </recommendedName>
    <alternativeName>
        <fullName evidence="7">tRNA (uracil(54)-C(5))-methyltransferase</fullName>
    </alternativeName>
    <alternativeName>
        <fullName evidence="7">tRNA(m5U54)-methyltransferase</fullName>
        <shortName evidence="7">RUMT</shortName>
    </alternativeName>
    <alternativeName>
        <fullName evidence="7">tmRNA (uracil(341)-C(5))-methyltransferase</fullName>
    </alternativeName>
</protein>
<evidence type="ECO:0000256" key="1">
    <source>
        <dbReference type="ARBA" id="ARBA00022603"/>
    </source>
</evidence>
<keyword evidence="11" id="KW-1185">Reference proteome</keyword>
<dbReference type="GO" id="GO:0030488">
    <property type="term" value="P:tRNA methylation"/>
    <property type="evidence" value="ECO:0007669"/>
    <property type="project" value="UniProtKB-UniRule"/>
</dbReference>
<dbReference type="GO" id="GO:0030697">
    <property type="term" value="F:tRNA (uracil(54)-C5)-methyltransferase activity, S-adenosyl methionine-dependent"/>
    <property type="evidence" value="ECO:0007669"/>
    <property type="project" value="UniProtKB-UniRule"/>
</dbReference>
<feature type="binding site" evidence="7 8">
    <location>
        <position position="235"/>
    </location>
    <ligand>
        <name>S-adenosyl-L-methionine</name>
        <dbReference type="ChEBI" id="CHEBI:59789"/>
    </ligand>
</feature>
<feature type="binding site" evidence="7 8">
    <location>
        <position position="186"/>
    </location>
    <ligand>
        <name>S-adenosyl-L-methionine</name>
        <dbReference type="ChEBI" id="CHEBI:59789"/>
    </ligand>
</feature>
<evidence type="ECO:0000256" key="6">
    <source>
        <dbReference type="ARBA" id="ARBA00052788"/>
    </source>
</evidence>
<comment type="catalytic activity">
    <reaction evidence="6 7">
        <text>uridine(54) in tRNA + S-adenosyl-L-methionine = 5-methyluridine(54) in tRNA + S-adenosyl-L-homocysteine + H(+)</text>
        <dbReference type="Rhea" id="RHEA:42712"/>
        <dbReference type="Rhea" id="RHEA-COMP:10167"/>
        <dbReference type="Rhea" id="RHEA-COMP:10193"/>
        <dbReference type="ChEBI" id="CHEBI:15378"/>
        <dbReference type="ChEBI" id="CHEBI:57856"/>
        <dbReference type="ChEBI" id="CHEBI:59789"/>
        <dbReference type="ChEBI" id="CHEBI:65315"/>
        <dbReference type="ChEBI" id="CHEBI:74447"/>
        <dbReference type="EC" id="2.1.1.35"/>
    </reaction>
</comment>
<dbReference type="GO" id="GO:0000049">
    <property type="term" value="F:tRNA binding"/>
    <property type="evidence" value="ECO:0007669"/>
    <property type="project" value="TreeGrafter"/>
</dbReference>
<dbReference type="InterPro" id="IPR010280">
    <property type="entry name" value="U5_MeTrfase_fam"/>
</dbReference>
<comment type="function">
    <text evidence="7">Dual-specificity methyltransferase that catalyzes the formation of 5-methyluridine at position 54 (m5U54) in all tRNAs, and that of position 341 (m5U341) in tmRNA (transfer-mRNA).</text>
</comment>
<dbReference type="EMBL" id="NHNI01000001">
    <property type="protein sequence ID" value="OZY85822.1"/>
    <property type="molecule type" value="Genomic_DNA"/>
</dbReference>
<dbReference type="STRING" id="1209072.GCA_000766945_00399"/>
<dbReference type="PROSITE" id="PS01231">
    <property type="entry name" value="TRMA_2"/>
    <property type="match status" value="1"/>
</dbReference>
<keyword evidence="2 7" id="KW-0808">Transferase</keyword>
<evidence type="ECO:0000313" key="10">
    <source>
        <dbReference type="EMBL" id="OZY85822.1"/>
    </source>
</evidence>
<evidence type="ECO:0000256" key="4">
    <source>
        <dbReference type="ARBA" id="ARBA00022694"/>
    </source>
</evidence>
<dbReference type="InterPro" id="IPR030391">
    <property type="entry name" value="MeTrfase_TrmA_CS"/>
</dbReference>
<dbReference type="HAMAP" id="MF_01011">
    <property type="entry name" value="RNA_methyltr_TrmA"/>
    <property type="match status" value="1"/>
</dbReference>
<feature type="binding site" evidence="7 8">
    <location>
        <position position="295"/>
    </location>
    <ligand>
        <name>S-adenosyl-L-methionine</name>
        <dbReference type="ChEBI" id="CHEBI:59789"/>
    </ligand>
</feature>
<name>A0A266Q7K2_9GAMM</name>
<dbReference type="FunFam" id="2.40.50.1070:FF:000001">
    <property type="entry name" value="tRNA/tmRNA (uracil-C(5))-methyltransferase"/>
    <property type="match status" value="1"/>
</dbReference>
<evidence type="ECO:0000256" key="5">
    <source>
        <dbReference type="ARBA" id="ARBA00051255"/>
    </source>
</evidence>
<dbReference type="Gene3D" id="2.40.50.1070">
    <property type="match status" value="1"/>
</dbReference>